<dbReference type="AlphaFoldDB" id="A0A540VAJ2"/>
<accession>A0A540VAJ2</accession>
<name>A0A540VAJ2_9GAMM</name>
<proteinExistence type="predicted"/>
<sequence length="87" mass="10398">MIFEPNHSIRVRPPYEVKTFGHPDKPYVIEWSYPLKHDGKWIDTRRRHKLTSAEKALEFALKHRIPTDRLPYAIRKKLCEHAHTVKA</sequence>
<dbReference type="Proteomes" id="UP000315400">
    <property type="component" value="Unassembled WGS sequence"/>
</dbReference>
<gene>
    <name evidence="1" type="ORF">FKY71_18025</name>
</gene>
<comment type="caution">
    <text evidence="1">The sequence shown here is derived from an EMBL/GenBank/DDBJ whole genome shotgun (WGS) entry which is preliminary data.</text>
</comment>
<organism evidence="1 2">
    <name type="scientific">Spiribacter salinus</name>
    <dbReference type="NCBI Taxonomy" id="1335746"/>
    <lineage>
        <taxon>Bacteria</taxon>
        <taxon>Pseudomonadati</taxon>
        <taxon>Pseudomonadota</taxon>
        <taxon>Gammaproteobacteria</taxon>
        <taxon>Chromatiales</taxon>
        <taxon>Ectothiorhodospiraceae</taxon>
        <taxon>Spiribacter</taxon>
    </lineage>
</organism>
<evidence type="ECO:0000313" key="2">
    <source>
        <dbReference type="Proteomes" id="UP000315400"/>
    </source>
</evidence>
<evidence type="ECO:0000313" key="1">
    <source>
        <dbReference type="EMBL" id="TQE93797.1"/>
    </source>
</evidence>
<reference evidence="1 2" key="1">
    <citation type="submission" date="2019-06" db="EMBL/GenBank/DDBJ databases">
        <title>Metagenome assembled Genome of Spiribacter salinus SL48-SHIP from the microbial mat of Salt Lake 48 (Novosibirsk region, Russia).</title>
        <authorList>
            <person name="Shipova A."/>
            <person name="Rozanov A.S."/>
            <person name="Bryanskaya A.V."/>
            <person name="Peltek S.E."/>
        </authorList>
    </citation>
    <scope>NUCLEOTIDE SEQUENCE [LARGE SCALE GENOMIC DNA]</scope>
    <source>
        <strain evidence="1">SL48-SHIP-2</strain>
    </source>
</reference>
<feature type="non-terminal residue" evidence="1">
    <location>
        <position position="87"/>
    </location>
</feature>
<dbReference type="EMBL" id="VIFK01000453">
    <property type="protein sequence ID" value="TQE93797.1"/>
    <property type="molecule type" value="Genomic_DNA"/>
</dbReference>
<protein>
    <submittedName>
        <fullName evidence="1">Uncharacterized protein</fullName>
    </submittedName>
</protein>